<dbReference type="SUPFAM" id="SSF56973">
    <property type="entry name" value="Aerolisin/ETX pore-forming domain"/>
    <property type="match status" value="1"/>
</dbReference>
<dbReference type="Gene3D" id="2.170.15.10">
    <property type="entry name" value="Proaerolysin, chain A, domain 3"/>
    <property type="match status" value="1"/>
</dbReference>
<sequence length="345" mass="37910">MQRKNKIKSKTNLGKFSTMVLATSCILLSPGLANADSINLKESLKQQQRIVAQQNPIPVPTEEVKGLQDLWLNSNTLKEPLADLIGSTPNDLSNLNFNFLYYKEPSYSVDVIKKNEGKPSTSVYMGTTNLSHSGGTSEQTYYSQSFSKAVTSTVTTTTTHGAKVGAKAGAKLQVPLVGETSVELNGEYNFANAGSHTNTETVTYTVPSQPVKLKPDESAKVTANLKMANVSGEVRLRTTYTGEVQSTFNVNTQYGPMQDYDITGLGQWMKTLLNFDEDLKKNWAFSPVYASVAYQDGKGTYDATYGTILDVHVEIFKKSNSKKNADNVPIRTYSYEITPEVTKKN</sequence>
<keyword evidence="1" id="KW-0732">Signal</keyword>
<evidence type="ECO:0000256" key="1">
    <source>
        <dbReference type="SAM" id="SignalP"/>
    </source>
</evidence>
<dbReference type="Pfam" id="PF03318">
    <property type="entry name" value="ETX_MTX2"/>
    <property type="match status" value="1"/>
</dbReference>
<dbReference type="Proteomes" id="UP000195160">
    <property type="component" value="Unassembled WGS sequence"/>
</dbReference>
<dbReference type="AlphaFoldDB" id="A0A9X6RJ16"/>
<dbReference type="EMBL" id="MOOV01000017">
    <property type="protein sequence ID" value="OUC03766.1"/>
    <property type="molecule type" value="Genomic_DNA"/>
</dbReference>
<proteinExistence type="predicted"/>
<evidence type="ECO:0008006" key="4">
    <source>
        <dbReference type="Google" id="ProtNLM"/>
    </source>
</evidence>
<evidence type="ECO:0000313" key="3">
    <source>
        <dbReference type="Proteomes" id="UP000195160"/>
    </source>
</evidence>
<evidence type="ECO:0000313" key="2">
    <source>
        <dbReference type="EMBL" id="OUC03766.1"/>
    </source>
</evidence>
<feature type="signal peptide" evidence="1">
    <location>
        <begin position="1"/>
        <end position="35"/>
    </location>
</feature>
<protein>
    <recommendedName>
        <fullName evidence="4">Toxin ETX/toxin MTX2</fullName>
    </recommendedName>
</protein>
<accession>A0A9X6RJ16</accession>
<name>A0A9X6RJ16_BACTV</name>
<dbReference type="InterPro" id="IPR004991">
    <property type="entry name" value="Aerolysin-like"/>
</dbReference>
<dbReference type="CDD" id="cd20223">
    <property type="entry name" value="PFM_epsilon-toxin-like"/>
    <property type="match status" value="1"/>
</dbReference>
<gene>
    <name evidence="2" type="ORF">BK784_01705</name>
</gene>
<comment type="caution">
    <text evidence="2">The sequence shown here is derived from an EMBL/GenBank/DDBJ whole genome shotgun (WGS) entry which is preliminary data.</text>
</comment>
<dbReference type="RefSeq" id="WP_088065502.1">
    <property type="nucleotide sequence ID" value="NZ_MOOV01000017.1"/>
</dbReference>
<organism evidence="2 3">
    <name type="scientific">Bacillus thuringiensis subsp. medellin</name>
    <dbReference type="NCBI Taxonomy" id="79672"/>
    <lineage>
        <taxon>Bacteria</taxon>
        <taxon>Bacillati</taxon>
        <taxon>Bacillota</taxon>
        <taxon>Bacilli</taxon>
        <taxon>Bacillales</taxon>
        <taxon>Bacillaceae</taxon>
        <taxon>Bacillus</taxon>
        <taxon>Bacillus cereus group</taxon>
    </lineage>
</organism>
<reference evidence="2 3" key="1">
    <citation type="submission" date="2016-10" db="EMBL/GenBank/DDBJ databases">
        <title>Comparative genomics of Bacillus thuringiensis reveals a path to pathogens against multiple invertebrate hosts.</title>
        <authorList>
            <person name="Zheng J."/>
            <person name="Gao Q."/>
            <person name="Liu H."/>
            <person name="Peng D."/>
            <person name="Ruan L."/>
            <person name="Sun M."/>
        </authorList>
    </citation>
    <scope>NUCLEOTIDE SEQUENCE [LARGE SCALE GENOMIC DNA]</scope>
    <source>
        <strain evidence="2">T30001</strain>
    </source>
</reference>
<feature type="chain" id="PRO_5040966454" description="Toxin ETX/toxin MTX2" evidence="1">
    <location>
        <begin position="36"/>
        <end position="345"/>
    </location>
</feature>